<evidence type="ECO:0000256" key="2">
    <source>
        <dbReference type="ARBA" id="ARBA00018953"/>
    </source>
</evidence>
<dbReference type="InterPro" id="IPR001227">
    <property type="entry name" value="Ac_transferase_dom_sf"/>
</dbReference>
<dbReference type="SMART" id="SM00827">
    <property type="entry name" value="PKS_AT"/>
    <property type="match status" value="1"/>
</dbReference>
<evidence type="ECO:0000256" key="1">
    <source>
        <dbReference type="ARBA" id="ARBA00013258"/>
    </source>
</evidence>
<dbReference type="PANTHER" id="PTHR42681">
    <property type="entry name" value="MALONYL-COA-ACYL CARRIER PROTEIN TRANSACYLASE, MITOCHONDRIAL"/>
    <property type="match status" value="1"/>
</dbReference>
<dbReference type="SUPFAM" id="SSF55048">
    <property type="entry name" value="Probable ACP-binding domain of malonyl-CoA ACP transacylase"/>
    <property type="match status" value="1"/>
</dbReference>
<sequence>MNATNPLTAVIFPGQGSQVKDMGRELAEASSDAMYLWQLAENVSQLPLREIYWGGDNTDMADTKALQPAMTVCALSLWMHAEKRISADCFAGHSLGEYPALAAAKILPVETVLALVSLRGRLMGEVAKEDEGMTAILRTPLKKVEEIVASVREKSGLELSVANYNTPSQFVLTGKKEALTAVAALVKEQKGRAIPLPVSGAFHSPLMAEAADELKSQLLAADWSQPEKPVYFNVTAGPEDNPERIRDIMVQQMTSPVRWIEIITNQYNAGVRTWYEPGPKGVLTKMLGQTLKGVDAEWTGKSLDSTTAILEAKPGL</sequence>
<dbReference type="InterPro" id="IPR016035">
    <property type="entry name" value="Acyl_Trfase/lysoPLipase"/>
</dbReference>
<dbReference type="Gene3D" id="3.30.70.250">
    <property type="entry name" value="Malonyl-CoA ACP transacylase, ACP-binding"/>
    <property type="match status" value="1"/>
</dbReference>
<feature type="active site" evidence="7">
    <location>
        <position position="94"/>
    </location>
</feature>
<dbReference type="InterPro" id="IPR014043">
    <property type="entry name" value="Acyl_transferase_dom"/>
</dbReference>
<keyword evidence="10" id="KW-1185">Reference proteome</keyword>
<dbReference type="InterPro" id="IPR016036">
    <property type="entry name" value="Malonyl_transacylase_ACP-bd"/>
</dbReference>
<evidence type="ECO:0000256" key="3">
    <source>
        <dbReference type="ARBA" id="ARBA00022679"/>
    </source>
</evidence>
<dbReference type="InterPro" id="IPR050858">
    <property type="entry name" value="Mal-CoA-ACP_Trans/PKS_FabD"/>
</dbReference>
<keyword evidence="3 6" id="KW-0808">Transferase</keyword>
<accession>A0A1T4WJ18</accession>
<dbReference type="GO" id="GO:0004314">
    <property type="term" value="F:[acyl-carrier-protein] S-malonyltransferase activity"/>
    <property type="evidence" value="ECO:0007669"/>
    <property type="project" value="UniProtKB-EC"/>
</dbReference>
<feature type="active site" evidence="7">
    <location>
        <position position="203"/>
    </location>
</feature>
<dbReference type="GO" id="GO:0006633">
    <property type="term" value="P:fatty acid biosynthetic process"/>
    <property type="evidence" value="ECO:0007669"/>
    <property type="project" value="TreeGrafter"/>
</dbReference>
<dbReference type="PANTHER" id="PTHR42681:SF1">
    <property type="entry name" value="MALONYL-COA-ACYL CARRIER PROTEIN TRANSACYLASE, MITOCHONDRIAL"/>
    <property type="match status" value="1"/>
</dbReference>
<dbReference type="InterPro" id="IPR024925">
    <property type="entry name" value="Malonyl_CoA-ACP_transAc"/>
</dbReference>
<dbReference type="PIRSF" id="PIRSF000446">
    <property type="entry name" value="Mct"/>
    <property type="match status" value="1"/>
</dbReference>
<dbReference type="Gene3D" id="3.40.366.10">
    <property type="entry name" value="Malonyl-Coenzyme A Acyl Carrier Protein, domain 2"/>
    <property type="match status" value="1"/>
</dbReference>
<name>A0A1T4WJ18_9BACT</name>
<comment type="catalytic activity">
    <reaction evidence="5 6">
        <text>holo-[ACP] + malonyl-CoA = malonyl-[ACP] + CoA</text>
        <dbReference type="Rhea" id="RHEA:41792"/>
        <dbReference type="Rhea" id="RHEA-COMP:9623"/>
        <dbReference type="Rhea" id="RHEA-COMP:9685"/>
        <dbReference type="ChEBI" id="CHEBI:57287"/>
        <dbReference type="ChEBI" id="CHEBI:57384"/>
        <dbReference type="ChEBI" id="CHEBI:64479"/>
        <dbReference type="ChEBI" id="CHEBI:78449"/>
        <dbReference type="EC" id="2.3.1.39"/>
    </reaction>
</comment>
<evidence type="ECO:0000256" key="5">
    <source>
        <dbReference type="ARBA" id="ARBA00048462"/>
    </source>
</evidence>
<protein>
    <recommendedName>
        <fullName evidence="2 6">Malonyl CoA-acyl carrier protein transacylase</fullName>
        <ecNumber evidence="1 6">2.3.1.39</ecNumber>
    </recommendedName>
</protein>
<evidence type="ECO:0000313" key="10">
    <source>
        <dbReference type="Proteomes" id="UP000189733"/>
    </source>
</evidence>
<proteinExistence type="inferred from homology"/>
<keyword evidence="4 6" id="KW-0012">Acyltransferase</keyword>
<reference evidence="9 10" key="1">
    <citation type="submission" date="2017-02" db="EMBL/GenBank/DDBJ databases">
        <authorList>
            <person name="Peterson S.W."/>
        </authorList>
    </citation>
    <scope>NUCLEOTIDE SEQUENCE [LARGE SCALE GENOMIC DNA]</scope>
    <source>
        <strain evidence="9 10">DSM 18034</strain>
    </source>
</reference>
<dbReference type="SUPFAM" id="SSF52151">
    <property type="entry name" value="FabD/lysophospholipase-like"/>
    <property type="match status" value="1"/>
</dbReference>
<dbReference type="EC" id="2.3.1.39" evidence="1 6"/>
<evidence type="ECO:0000256" key="6">
    <source>
        <dbReference type="PIRNR" id="PIRNR000446"/>
    </source>
</evidence>
<dbReference type="Pfam" id="PF00698">
    <property type="entry name" value="Acyl_transf_1"/>
    <property type="match status" value="1"/>
</dbReference>
<organism evidence="9 10">
    <name type="scientific">Desulfobaculum bizertense DSM 18034</name>
    <dbReference type="NCBI Taxonomy" id="1121442"/>
    <lineage>
        <taxon>Bacteria</taxon>
        <taxon>Pseudomonadati</taxon>
        <taxon>Thermodesulfobacteriota</taxon>
        <taxon>Desulfovibrionia</taxon>
        <taxon>Desulfovibrionales</taxon>
        <taxon>Desulfovibrionaceae</taxon>
        <taxon>Desulfobaculum</taxon>
    </lineage>
</organism>
<dbReference type="AlphaFoldDB" id="A0A1T4WJ18"/>
<evidence type="ECO:0000313" key="9">
    <source>
        <dbReference type="EMBL" id="SKA76641.1"/>
    </source>
</evidence>
<evidence type="ECO:0000259" key="8">
    <source>
        <dbReference type="SMART" id="SM00827"/>
    </source>
</evidence>
<dbReference type="STRING" id="1121442.SAMN02745702_02280"/>
<evidence type="ECO:0000256" key="4">
    <source>
        <dbReference type="ARBA" id="ARBA00023315"/>
    </source>
</evidence>
<comment type="similarity">
    <text evidence="6">Belongs to the fabD family.</text>
</comment>
<feature type="domain" description="Malonyl-CoA:ACP transacylase (MAT)" evidence="8">
    <location>
        <begin position="11"/>
        <end position="314"/>
    </location>
</feature>
<dbReference type="EMBL" id="FUYA01000007">
    <property type="protein sequence ID" value="SKA76641.1"/>
    <property type="molecule type" value="Genomic_DNA"/>
</dbReference>
<evidence type="ECO:0000256" key="7">
    <source>
        <dbReference type="PIRSR" id="PIRSR000446-1"/>
    </source>
</evidence>
<dbReference type="Proteomes" id="UP000189733">
    <property type="component" value="Unassembled WGS sequence"/>
</dbReference>
<dbReference type="GO" id="GO:0005829">
    <property type="term" value="C:cytosol"/>
    <property type="evidence" value="ECO:0007669"/>
    <property type="project" value="TreeGrafter"/>
</dbReference>
<dbReference type="RefSeq" id="WP_078685554.1">
    <property type="nucleotide sequence ID" value="NZ_FUYA01000007.1"/>
</dbReference>
<gene>
    <name evidence="9" type="ORF">SAMN02745702_02280</name>
</gene>
<dbReference type="OrthoDB" id="9808564at2"/>